<evidence type="ECO:0000313" key="10">
    <source>
        <dbReference type="Proteomes" id="UP000007947"/>
    </source>
</evidence>
<feature type="transmembrane region" description="Helical" evidence="7">
    <location>
        <begin position="18"/>
        <end position="44"/>
    </location>
</feature>
<protein>
    <submittedName>
        <fullName evidence="9">Putative sugar ABC transporter permease protein</fullName>
    </submittedName>
</protein>
<dbReference type="SUPFAM" id="SSF161098">
    <property type="entry name" value="MetI-like"/>
    <property type="match status" value="1"/>
</dbReference>
<dbReference type="RefSeq" id="WP_013863061.1">
    <property type="nucleotide sequence ID" value="NC_015635.1"/>
</dbReference>
<keyword evidence="2 7" id="KW-0813">Transport</keyword>
<dbReference type="Gene3D" id="1.10.3720.10">
    <property type="entry name" value="MetI-like"/>
    <property type="match status" value="1"/>
</dbReference>
<dbReference type="KEGG" id="mph:MLP_21750"/>
<reference evidence="9 10" key="1">
    <citation type="submission" date="2011-05" db="EMBL/GenBank/DDBJ databases">
        <title>Whole genome sequence of Microlunatus phosphovorus NM-1.</title>
        <authorList>
            <person name="Hosoyama A."/>
            <person name="Sasaki K."/>
            <person name="Harada T."/>
            <person name="Igarashi R."/>
            <person name="Kawakoshi A."/>
            <person name="Sasagawa M."/>
            <person name="Fukada J."/>
            <person name="Nakamura S."/>
            <person name="Katano Y."/>
            <person name="Hanada S."/>
            <person name="Kamagata Y."/>
            <person name="Nakamura N."/>
            <person name="Yamazaki S."/>
            <person name="Fujita N."/>
        </authorList>
    </citation>
    <scope>NUCLEOTIDE SEQUENCE [LARGE SCALE GENOMIC DNA]</scope>
    <source>
        <strain evidence="10">ATCC 700054 / DSM 10555 / JCM 9379 / NBRC 101784 / NCIMB 13414 / VKM Ac-1990 / NM-1</strain>
    </source>
</reference>
<evidence type="ECO:0000256" key="1">
    <source>
        <dbReference type="ARBA" id="ARBA00004651"/>
    </source>
</evidence>
<evidence type="ECO:0000259" key="8">
    <source>
        <dbReference type="PROSITE" id="PS50928"/>
    </source>
</evidence>
<dbReference type="InterPro" id="IPR035906">
    <property type="entry name" value="MetI-like_sf"/>
</dbReference>
<evidence type="ECO:0000313" key="9">
    <source>
        <dbReference type="EMBL" id="BAK35189.1"/>
    </source>
</evidence>
<dbReference type="Pfam" id="PF00528">
    <property type="entry name" value="BPD_transp_1"/>
    <property type="match status" value="1"/>
</dbReference>
<keyword evidence="4 7" id="KW-0812">Transmembrane</keyword>
<evidence type="ECO:0000256" key="5">
    <source>
        <dbReference type="ARBA" id="ARBA00022989"/>
    </source>
</evidence>
<feature type="transmembrane region" description="Helical" evidence="7">
    <location>
        <begin position="149"/>
        <end position="168"/>
    </location>
</feature>
<dbReference type="GO" id="GO:0055085">
    <property type="term" value="P:transmembrane transport"/>
    <property type="evidence" value="ECO:0007669"/>
    <property type="project" value="InterPro"/>
</dbReference>
<keyword evidence="6 7" id="KW-0472">Membrane</keyword>
<dbReference type="CDD" id="cd06261">
    <property type="entry name" value="TM_PBP2"/>
    <property type="match status" value="1"/>
</dbReference>
<dbReference type="PANTHER" id="PTHR43744:SF8">
    <property type="entry name" value="SN-GLYCEROL-3-PHOSPHATE TRANSPORT SYSTEM PERMEASE PROTEIN UGPE"/>
    <property type="match status" value="1"/>
</dbReference>
<dbReference type="EMBL" id="AP012204">
    <property type="protein sequence ID" value="BAK35189.1"/>
    <property type="molecule type" value="Genomic_DNA"/>
</dbReference>
<feature type="transmembrane region" description="Helical" evidence="7">
    <location>
        <begin position="194"/>
        <end position="218"/>
    </location>
</feature>
<evidence type="ECO:0000256" key="7">
    <source>
        <dbReference type="RuleBase" id="RU363032"/>
    </source>
</evidence>
<dbReference type="PANTHER" id="PTHR43744">
    <property type="entry name" value="ABC TRANSPORTER PERMEASE PROTEIN MG189-RELATED-RELATED"/>
    <property type="match status" value="1"/>
</dbReference>
<dbReference type="HOGENOM" id="CLU_016047_1_2_11"/>
<proteinExistence type="inferred from homology"/>
<feature type="transmembrane region" description="Helical" evidence="7">
    <location>
        <begin position="224"/>
        <end position="244"/>
    </location>
</feature>
<dbReference type="OrthoDB" id="9794684at2"/>
<keyword evidence="10" id="KW-1185">Reference proteome</keyword>
<evidence type="ECO:0000256" key="6">
    <source>
        <dbReference type="ARBA" id="ARBA00023136"/>
    </source>
</evidence>
<feature type="transmembrane region" description="Helical" evidence="7">
    <location>
        <begin position="80"/>
        <end position="104"/>
    </location>
</feature>
<evidence type="ECO:0000256" key="4">
    <source>
        <dbReference type="ARBA" id="ARBA00022692"/>
    </source>
</evidence>
<accession>F5XE16</accession>
<feature type="domain" description="ABC transmembrane type-1" evidence="8">
    <location>
        <begin position="81"/>
        <end position="272"/>
    </location>
</feature>
<comment type="subcellular location">
    <subcellularLocation>
        <location evidence="1 7">Cell membrane</location>
        <topology evidence="1 7">Multi-pass membrane protein</topology>
    </subcellularLocation>
</comment>
<keyword evidence="3" id="KW-1003">Cell membrane</keyword>
<dbReference type="InterPro" id="IPR000515">
    <property type="entry name" value="MetI-like"/>
</dbReference>
<feature type="transmembrane region" description="Helical" evidence="7">
    <location>
        <begin position="251"/>
        <end position="272"/>
    </location>
</feature>
<dbReference type="AlphaFoldDB" id="F5XE16"/>
<dbReference type="STRING" id="1032480.MLP_21750"/>
<dbReference type="PROSITE" id="PS50928">
    <property type="entry name" value="ABC_TM1"/>
    <property type="match status" value="1"/>
</dbReference>
<dbReference type="GO" id="GO:0005886">
    <property type="term" value="C:plasma membrane"/>
    <property type="evidence" value="ECO:0007669"/>
    <property type="project" value="UniProtKB-SubCell"/>
</dbReference>
<evidence type="ECO:0000256" key="3">
    <source>
        <dbReference type="ARBA" id="ARBA00022475"/>
    </source>
</evidence>
<dbReference type="Proteomes" id="UP000007947">
    <property type="component" value="Chromosome"/>
</dbReference>
<name>F5XE16_MICPN</name>
<gene>
    <name evidence="9" type="ordered locus">MLP_21750</name>
</gene>
<keyword evidence="5 7" id="KW-1133">Transmembrane helix</keyword>
<evidence type="ECO:0000256" key="2">
    <source>
        <dbReference type="ARBA" id="ARBA00022448"/>
    </source>
</evidence>
<comment type="similarity">
    <text evidence="7">Belongs to the binding-protein-dependent transport system permease family.</text>
</comment>
<sequence>MVTATINRRVTRLGFAGIVLRLLIWGILAMAVLIVVIPLLWMLMSSLKVNQEFLADPFGLPTTMFWQNYVDAWNLGVGQYMWNSVVVTIVSITATTLISAWAAFGLTKLTIPFSQPVLFLIVGGMMLSPTVALIPLLRILQSLGIYDSLLGLTVLYTAFRIPFTTFLIRSYMVDLPFEVDEAARLDGCSRAQQFWRVVLPMSMPIIVSAIILNCLFAWNEYLFAFIFVSSTDTMTLPVGLASLAGKLSTNYPMIFAGMTLASAPMIVAFFAAQRFFVRGLAEGIGK</sequence>
<feature type="transmembrane region" description="Helical" evidence="7">
    <location>
        <begin position="116"/>
        <end position="137"/>
    </location>
</feature>
<organism evidence="9 10">
    <name type="scientific">Microlunatus phosphovorus (strain ATCC 700054 / DSM 10555 / JCM 9379 / NBRC 101784 / NCIMB 13414 / VKM Ac-1990 / NM-1)</name>
    <dbReference type="NCBI Taxonomy" id="1032480"/>
    <lineage>
        <taxon>Bacteria</taxon>
        <taxon>Bacillati</taxon>
        <taxon>Actinomycetota</taxon>
        <taxon>Actinomycetes</taxon>
        <taxon>Propionibacteriales</taxon>
        <taxon>Propionibacteriaceae</taxon>
        <taxon>Microlunatus</taxon>
    </lineage>
</organism>
<dbReference type="eggNOG" id="COG0395">
    <property type="taxonomic scope" value="Bacteria"/>
</dbReference>